<feature type="transmembrane region" description="Helical" evidence="2">
    <location>
        <begin position="138"/>
        <end position="165"/>
    </location>
</feature>
<evidence type="ECO:0000313" key="4">
    <source>
        <dbReference type="Proteomes" id="UP000029003"/>
    </source>
</evidence>
<feature type="transmembrane region" description="Helical" evidence="2">
    <location>
        <begin position="103"/>
        <end position="126"/>
    </location>
</feature>
<keyword evidence="2" id="KW-1133">Transmembrane helix</keyword>
<keyword evidence="2" id="KW-0472">Membrane</keyword>
<protein>
    <submittedName>
        <fullName evidence="3">Uncharacterized protein</fullName>
    </submittedName>
</protein>
<dbReference type="OrthoDB" id="2943819at2"/>
<sequence>MTDYQPQPTQPVQPTQPAQPQAPQYPNAQQQSDALQYTQQYAPQYTAQADAPQYNAPQYDQQYNAPQYPNGTPYPPAPQYPTQAQAPMPAAGQPYGMTSLGGWIGTVILSAIPLVGFILLICWAAGMGGAEHQDRRNWALAQIIVQVVAIVLVIIISAASGFSLMEMFDQSQY</sequence>
<name>A0A087E6V7_9BIFI</name>
<organism evidence="3 4">
    <name type="scientific">Bifidobacterium thermacidophilum subsp. thermacidophilum</name>
    <dbReference type="NCBI Taxonomy" id="79262"/>
    <lineage>
        <taxon>Bacteria</taxon>
        <taxon>Bacillati</taxon>
        <taxon>Actinomycetota</taxon>
        <taxon>Actinomycetes</taxon>
        <taxon>Bifidobacteriales</taxon>
        <taxon>Bifidobacteriaceae</taxon>
        <taxon>Bifidobacterium</taxon>
    </lineage>
</organism>
<keyword evidence="2" id="KW-0812">Transmembrane</keyword>
<dbReference type="Proteomes" id="UP000029003">
    <property type="component" value="Unassembled WGS sequence"/>
</dbReference>
<evidence type="ECO:0000256" key="2">
    <source>
        <dbReference type="SAM" id="Phobius"/>
    </source>
</evidence>
<dbReference type="RefSeq" id="WP_029576009.1">
    <property type="nucleotide sequence ID" value="NZ_JGZT01000005.1"/>
</dbReference>
<dbReference type="EMBL" id="JGZT01000005">
    <property type="protein sequence ID" value="KFJ03508.1"/>
    <property type="molecule type" value="Genomic_DNA"/>
</dbReference>
<reference evidence="3 4" key="1">
    <citation type="submission" date="2014-03" db="EMBL/GenBank/DDBJ databases">
        <title>Genomics of Bifidobacteria.</title>
        <authorList>
            <person name="Ventura M."/>
            <person name="Milani C."/>
            <person name="Lugli G.A."/>
        </authorList>
    </citation>
    <scope>NUCLEOTIDE SEQUENCE [LARGE SCALE GENOMIC DNA]</scope>
    <source>
        <strain evidence="3 4">LMG 21395</strain>
    </source>
</reference>
<feature type="region of interest" description="Disordered" evidence="1">
    <location>
        <begin position="60"/>
        <end position="88"/>
    </location>
</feature>
<feature type="region of interest" description="Disordered" evidence="1">
    <location>
        <begin position="1"/>
        <end position="48"/>
    </location>
</feature>
<comment type="caution">
    <text evidence="3">The sequence shown here is derived from an EMBL/GenBank/DDBJ whole genome shotgun (WGS) entry which is preliminary data.</text>
</comment>
<proteinExistence type="predicted"/>
<accession>A0A087E6V7</accession>
<evidence type="ECO:0000313" key="3">
    <source>
        <dbReference type="EMBL" id="KFJ03508.1"/>
    </source>
</evidence>
<gene>
    <name evidence="3" type="ORF">THER5_0971</name>
</gene>
<evidence type="ECO:0000256" key="1">
    <source>
        <dbReference type="SAM" id="MobiDB-lite"/>
    </source>
</evidence>
<dbReference type="AlphaFoldDB" id="A0A087E6V7"/>